<name>A0A4C1XDM1_EUMVA</name>
<accession>A0A4C1XDM1</accession>
<dbReference type="EMBL" id="BGZK01000784">
    <property type="protein sequence ID" value="GBP60285.1"/>
    <property type="molecule type" value="Genomic_DNA"/>
</dbReference>
<proteinExistence type="predicted"/>
<dbReference type="AlphaFoldDB" id="A0A4C1XDM1"/>
<evidence type="ECO:0000313" key="1">
    <source>
        <dbReference type="EMBL" id="GBP60285.1"/>
    </source>
</evidence>
<comment type="caution">
    <text evidence="1">The sequence shown here is derived from an EMBL/GenBank/DDBJ whole genome shotgun (WGS) entry which is preliminary data.</text>
</comment>
<keyword evidence="2" id="KW-1185">Reference proteome</keyword>
<reference evidence="1 2" key="1">
    <citation type="journal article" date="2019" name="Commun. Biol.">
        <title>The bagworm genome reveals a unique fibroin gene that provides high tensile strength.</title>
        <authorList>
            <person name="Kono N."/>
            <person name="Nakamura H."/>
            <person name="Ohtoshi R."/>
            <person name="Tomita M."/>
            <person name="Numata K."/>
            <person name="Arakawa K."/>
        </authorList>
    </citation>
    <scope>NUCLEOTIDE SEQUENCE [LARGE SCALE GENOMIC DNA]</scope>
</reference>
<evidence type="ECO:0000313" key="2">
    <source>
        <dbReference type="Proteomes" id="UP000299102"/>
    </source>
</evidence>
<gene>
    <name evidence="1" type="ORF">EVAR_91567_1</name>
</gene>
<protein>
    <submittedName>
        <fullName evidence="1">Uncharacterized protein</fullName>
    </submittedName>
</protein>
<organism evidence="1 2">
    <name type="scientific">Eumeta variegata</name>
    <name type="common">Bagworm moth</name>
    <name type="synonym">Eumeta japonica</name>
    <dbReference type="NCBI Taxonomy" id="151549"/>
    <lineage>
        <taxon>Eukaryota</taxon>
        <taxon>Metazoa</taxon>
        <taxon>Ecdysozoa</taxon>
        <taxon>Arthropoda</taxon>
        <taxon>Hexapoda</taxon>
        <taxon>Insecta</taxon>
        <taxon>Pterygota</taxon>
        <taxon>Neoptera</taxon>
        <taxon>Endopterygota</taxon>
        <taxon>Lepidoptera</taxon>
        <taxon>Glossata</taxon>
        <taxon>Ditrysia</taxon>
        <taxon>Tineoidea</taxon>
        <taxon>Psychidae</taxon>
        <taxon>Oiketicinae</taxon>
        <taxon>Eumeta</taxon>
    </lineage>
</organism>
<sequence length="163" mass="17701">MGLGSRSCPQSGSKPVLKYEGNVLKYRVTVTHREMAPKEVLLQKISLSKAAQNVQDRPASTPVQPWSRPRTTIKQQRGIVQIKCAIKLLLCASPRDTRQPATAAYPFCFTFMTRRYEVGFTTSCNSVIGASRALSWSPPDIGVNSAPITSRGGAGLRVEGGHA</sequence>
<dbReference type="Proteomes" id="UP000299102">
    <property type="component" value="Unassembled WGS sequence"/>
</dbReference>